<dbReference type="InterPro" id="IPR036388">
    <property type="entry name" value="WH-like_DNA-bd_sf"/>
</dbReference>
<accession>A0ABU2VUY7</accession>
<dbReference type="Pfam" id="PF07702">
    <property type="entry name" value="UTRA"/>
    <property type="match status" value="1"/>
</dbReference>
<name>A0ABU2VUY7_9ACTN</name>
<evidence type="ECO:0000256" key="2">
    <source>
        <dbReference type="ARBA" id="ARBA00023125"/>
    </source>
</evidence>
<dbReference type="SMART" id="SM00345">
    <property type="entry name" value="HTH_GNTR"/>
    <property type="match status" value="1"/>
</dbReference>
<dbReference type="SUPFAM" id="SSF46785">
    <property type="entry name" value="Winged helix' DNA-binding domain"/>
    <property type="match status" value="1"/>
</dbReference>
<gene>
    <name evidence="5" type="ORF">RM717_00105</name>
</gene>
<dbReference type="PROSITE" id="PS50949">
    <property type="entry name" value="HTH_GNTR"/>
    <property type="match status" value="1"/>
</dbReference>
<dbReference type="SUPFAM" id="SSF64288">
    <property type="entry name" value="Chorismate lyase-like"/>
    <property type="match status" value="1"/>
</dbReference>
<dbReference type="InterPro" id="IPR028978">
    <property type="entry name" value="Chorismate_lyase_/UTRA_dom_sf"/>
</dbReference>
<evidence type="ECO:0000256" key="3">
    <source>
        <dbReference type="ARBA" id="ARBA00023163"/>
    </source>
</evidence>
<dbReference type="EMBL" id="JAVRFG010000001">
    <property type="protein sequence ID" value="MDT0488904.1"/>
    <property type="molecule type" value="Genomic_DNA"/>
</dbReference>
<comment type="caution">
    <text evidence="5">The sequence shown here is derived from an EMBL/GenBank/DDBJ whole genome shotgun (WGS) entry which is preliminary data.</text>
</comment>
<keyword evidence="6" id="KW-1185">Reference proteome</keyword>
<dbReference type="PANTHER" id="PTHR44846">
    <property type="entry name" value="MANNOSYL-D-GLYCERATE TRANSPORT/METABOLISM SYSTEM REPRESSOR MNGR-RELATED"/>
    <property type="match status" value="1"/>
</dbReference>
<keyword evidence="2" id="KW-0238">DNA-binding</keyword>
<sequence>MSETPRAPKYMQIADNLRATVLDGTRPEGSKLPSNRELAATYGVAIATVQRALEQLSVEGIIRTSQRGTYVANTPAVSSSGRDRVARVLSTGSPFTIGEHCIVTRAQLVVPPLYVQEIFGIGEGDQVVMREWHVGQGSQRRGLHVSWYPAQFAALVPDLLSHNRGKVQSLLSKIIEATGRKPTHGRDDMHGRDADAREANYLGLRVGSPILAGAHRYWDDAGVMEYGEWCLPYRHVIGYTYEL</sequence>
<keyword evidence="3" id="KW-0804">Transcription</keyword>
<feature type="domain" description="HTH gntR-type" evidence="4">
    <location>
        <begin position="7"/>
        <end position="74"/>
    </location>
</feature>
<dbReference type="RefSeq" id="WP_311594828.1">
    <property type="nucleotide sequence ID" value="NZ_JAVRFG010000001.1"/>
</dbReference>
<evidence type="ECO:0000313" key="5">
    <source>
        <dbReference type="EMBL" id="MDT0488904.1"/>
    </source>
</evidence>
<dbReference type="Gene3D" id="3.40.1410.10">
    <property type="entry name" value="Chorismate lyase-like"/>
    <property type="match status" value="1"/>
</dbReference>
<evidence type="ECO:0000259" key="4">
    <source>
        <dbReference type="PROSITE" id="PS50949"/>
    </source>
</evidence>
<evidence type="ECO:0000313" key="6">
    <source>
        <dbReference type="Proteomes" id="UP001180556"/>
    </source>
</evidence>
<dbReference type="InterPro" id="IPR011663">
    <property type="entry name" value="UTRA"/>
</dbReference>
<protein>
    <submittedName>
        <fullName evidence="5">GntR family transcriptional regulator</fullName>
    </submittedName>
</protein>
<evidence type="ECO:0000256" key="1">
    <source>
        <dbReference type="ARBA" id="ARBA00023015"/>
    </source>
</evidence>
<keyword evidence="1" id="KW-0805">Transcription regulation</keyword>
<organism evidence="5 6">
    <name type="scientific">Streptomyces stephensoniae</name>
    <dbReference type="NCBI Taxonomy" id="3375367"/>
    <lineage>
        <taxon>Bacteria</taxon>
        <taxon>Bacillati</taxon>
        <taxon>Actinomycetota</taxon>
        <taxon>Actinomycetes</taxon>
        <taxon>Kitasatosporales</taxon>
        <taxon>Streptomycetaceae</taxon>
        <taxon>Streptomyces</taxon>
    </lineage>
</organism>
<dbReference type="Pfam" id="PF00392">
    <property type="entry name" value="GntR"/>
    <property type="match status" value="1"/>
</dbReference>
<dbReference type="PANTHER" id="PTHR44846:SF17">
    <property type="entry name" value="GNTR-FAMILY TRANSCRIPTIONAL REGULATOR"/>
    <property type="match status" value="1"/>
</dbReference>
<proteinExistence type="predicted"/>
<dbReference type="Gene3D" id="1.10.10.10">
    <property type="entry name" value="Winged helix-like DNA-binding domain superfamily/Winged helix DNA-binding domain"/>
    <property type="match status" value="1"/>
</dbReference>
<dbReference type="Proteomes" id="UP001180556">
    <property type="component" value="Unassembled WGS sequence"/>
</dbReference>
<reference evidence="6" key="1">
    <citation type="submission" date="2023-07" db="EMBL/GenBank/DDBJ databases">
        <title>30 novel species of actinomycetes from the DSMZ collection.</title>
        <authorList>
            <person name="Nouioui I."/>
        </authorList>
    </citation>
    <scope>NUCLEOTIDE SEQUENCE [LARGE SCALE GENOMIC DNA]</scope>
    <source>
        <strain evidence="6">DSM 40932</strain>
    </source>
</reference>
<dbReference type="PRINTS" id="PR00035">
    <property type="entry name" value="HTHGNTR"/>
</dbReference>
<dbReference type="InterPro" id="IPR000524">
    <property type="entry name" value="Tscrpt_reg_HTH_GntR"/>
</dbReference>
<dbReference type="CDD" id="cd07377">
    <property type="entry name" value="WHTH_GntR"/>
    <property type="match status" value="1"/>
</dbReference>
<dbReference type="InterPro" id="IPR036390">
    <property type="entry name" value="WH_DNA-bd_sf"/>
</dbReference>
<dbReference type="InterPro" id="IPR050679">
    <property type="entry name" value="Bact_HTH_transcr_reg"/>
</dbReference>